<name>A0ABR8BR45_9NOSO</name>
<sequence>MTQKATAKLFSLMMGLSKEYENFLASGYKCSQCSEVLYSMWKGYKVNFYSKNGEKIKPPFIYKAEIVECPNCNYRWNVRGESNVNSANKVLEIKETQRSEEFIGKEQRLIDNSKSTSKITRRFTITREWSKAYSIEYEKTQVNGLDINLKLKFLEVELDAMKLLFQETIKKQYSISEETKENYTEEVIVEVPEYKKTNLIFSWKRIWQDGFIKICSPDNTEISIPFKVVVGVTFDQSVVEEI</sequence>
<keyword evidence="2" id="KW-1185">Reference proteome</keyword>
<dbReference type="RefSeq" id="WP_190572251.1">
    <property type="nucleotide sequence ID" value="NZ_JACJQL010000093.1"/>
</dbReference>
<dbReference type="EMBL" id="JACJQL010000093">
    <property type="protein sequence ID" value="MBD2255398.1"/>
    <property type="molecule type" value="Genomic_DNA"/>
</dbReference>
<accession>A0ABR8BR45</accession>
<evidence type="ECO:0000313" key="1">
    <source>
        <dbReference type="EMBL" id="MBD2255398.1"/>
    </source>
</evidence>
<organism evidence="1 2">
    <name type="scientific">Nostoc parmelioides FACHB-3921</name>
    <dbReference type="NCBI Taxonomy" id="2692909"/>
    <lineage>
        <taxon>Bacteria</taxon>
        <taxon>Bacillati</taxon>
        <taxon>Cyanobacteriota</taxon>
        <taxon>Cyanophyceae</taxon>
        <taxon>Nostocales</taxon>
        <taxon>Nostocaceae</taxon>
        <taxon>Nostoc</taxon>
    </lineage>
</organism>
<evidence type="ECO:0000313" key="2">
    <source>
        <dbReference type="Proteomes" id="UP000621307"/>
    </source>
</evidence>
<gene>
    <name evidence="1" type="ORF">H6G14_29740</name>
</gene>
<comment type="caution">
    <text evidence="1">The sequence shown here is derived from an EMBL/GenBank/DDBJ whole genome shotgun (WGS) entry which is preliminary data.</text>
</comment>
<proteinExistence type="predicted"/>
<reference evidence="1 2" key="1">
    <citation type="journal article" date="2020" name="ISME J.">
        <title>Comparative genomics reveals insights into cyanobacterial evolution and habitat adaptation.</title>
        <authorList>
            <person name="Chen M.Y."/>
            <person name="Teng W.K."/>
            <person name="Zhao L."/>
            <person name="Hu C.X."/>
            <person name="Zhou Y.K."/>
            <person name="Han B.P."/>
            <person name="Song L.R."/>
            <person name="Shu W.S."/>
        </authorList>
    </citation>
    <scope>NUCLEOTIDE SEQUENCE [LARGE SCALE GENOMIC DNA]</scope>
    <source>
        <strain evidence="1 2">FACHB-3921</strain>
    </source>
</reference>
<dbReference type="Proteomes" id="UP000621307">
    <property type="component" value="Unassembled WGS sequence"/>
</dbReference>
<protein>
    <submittedName>
        <fullName evidence="1">Uncharacterized protein</fullName>
    </submittedName>
</protein>